<evidence type="ECO:0000256" key="4">
    <source>
        <dbReference type="ARBA" id="ARBA00012417"/>
    </source>
</evidence>
<evidence type="ECO:0000256" key="2">
    <source>
        <dbReference type="ARBA" id="ARBA00010945"/>
    </source>
</evidence>
<dbReference type="Gene3D" id="3.40.1170.60">
    <property type="match status" value="1"/>
</dbReference>
<dbReference type="InterPro" id="IPR043502">
    <property type="entry name" value="DNA/RNA_pol_sf"/>
</dbReference>
<evidence type="ECO:0000256" key="1">
    <source>
        <dbReference type="ARBA" id="ARBA00001946"/>
    </source>
</evidence>
<dbReference type="CDD" id="cd03468">
    <property type="entry name" value="PolY_like"/>
    <property type="match status" value="1"/>
</dbReference>
<dbReference type="EC" id="2.7.7.7" evidence="4"/>
<dbReference type="Pfam" id="PF11799">
    <property type="entry name" value="IMS_C"/>
    <property type="match status" value="1"/>
</dbReference>
<dbReference type="AlphaFoldDB" id="A0A4Q1UCQ7"/>
<keyword evidence="5" id="KW-0227">DNA damage</keyword>
<dbReference type="InterPro" id="IPR050356">
    <property type="entry name" value="SulA_CellDiv_inhibitor"/>
</dbReference>
<dbReference type="EMBL" id="MZMU01000002">
    <property type="protein sequence ID" value="RXT29842.1"/>
    <property type="molecule type" value="Genomic_DNA"/>
</dbReference>
<name>A0A4Q1UCQ7_RHILE</name>
<evidence type="ECO:0000256" key="7">
    <source>
        <dbReference type="ARBA" id="ARBA00049244"/>
    </source>
</evidence>
<sequence>MPRVVSIYLPDLAIDRIRRADGGGMLSAERPLVVVAKSGSKRWIAAADETARSAGLHIGMPAAKAQAIVQGLQMVDADPIADTAAVERLTLWALTQYTPIVAMDAPDGIVMDSEGADHLQGGEDLMLSGIVNRFRAKGLTARVAIADSWGAAHALARVSKRDTVIAARGETSRFVERLPVSSLRLPAETVVGLRTLGFQMVGELSATARAPLALRFGPEIGRRLDQIYGRLPEPIDPIRPMDVIEVSRAFAEPIGAPETIAKYVSRLVVELCEALQQKGLGVRRADLLVHKVDNTMQAIRAGTAKPARNVAWLTKLFKDRIEKIEPGFGIEKLSLVAVIAEPLTEVQKASSLIEEEIVDLAPLIDVIGNRGQRVYRIVPVASDVPERSVKRVSAVAEETGSSWSLHWPRPVRLLSRPELIEVIALLPDHPPVSMTWRGKRRRVKRADGPERIFGEWWTRGSEFDAVRDYFVIEDEGGERFWIFRSGDGIDPATGSHKWFLHGIFA</sequence>
<evidence type="ECO:0000259" key="9">
    <source>
        <dbReference type="Pfam" id="PF11799"/>
    </source>
</evidence>
<comment type="catalytic activity">
    <reaction evidence="7">
        <text>DNA(n) + a 2'-deoxyribonucleoside 5'-triphosphate = DNA(n+1) + diphosphate</text>
        <dbReference type="Rhea" id="RHEA:22508"/>
        <dbReference type="Rhea" id="RHEA-COMP:17339"/>
        <dbReference type="Rhea" id="RHEA-COMP:17340"/>
        <dbReference type="ChEBI" id="CHEBI:33019"/>
        <dbReference type="ChEBI" id="CHEBI:61560"/>
        <dbReference type="ChEBI" id="CHEBI:173112"/>
        <dbReference type="EC" id="2.7.7.7"/>
    </reaction>
</comment>
<dbReference type="Proteomes" id="UP000290767">
    <property type="component" value="Unassembled WGS sequence"/>
</dbReference>
<comment type="cofactor">
    <cofactor evidence="1">
        <name>Mg(2+)</name>
        <dbReference type="ChEBI" id="CHEBI:18420"/>
    </cofactor>
</comment>
<evidence type="ECO:0000313" key="10">
    <source>
        <dbReference type="EMBL" id="RXT29842.1"/>
    </source>
</evidence>
<accession>A0A4Q1UCQ7</accession>
<feature type="domain" description="UmuC" evidence="8">
    <location>
        <begin position="29"/>
        <end position="152"/>
    </location>
</feature>
<keyword evidence="10" id="KW-0808">Transferase</keyword>
<feature type="domain" description="DNA polymerase Y-family little finger" evidence="9">
    <location>
        <begin position="246"/>
        <end position="343"/>
    </location>
</feature>
<evidence type="ECO:0000256" key="6">
    <source>
        <dbReference type="ARBA" id="ARBA00025589"/>
    </source>
</evidence>
<protein>
    <recommendedName>
        <fullName evidence="4">DNA-directed DNA polymerase</fullName>
        <ecNumber evidence="4">2.7.7.7</ecNumber>
    </recommendedName>
</protein>
<evidence type="ECO:0000256" key="5">
    <source>
        <dbReference type="ARBA" id="ARBA00022763"/>
    </source>
</evidence>
<reference evidence="10 11" key="1">
    <citation type="submission" date="2017-03" db="EMBL/GenBank/DDBJ databases">
        <authorList>
            <person name="Safronova V.I."/>
            <person name="Sazanova A.L."/>
            <person name="Chirak E.R."/>
        </authorList>
    </citation>
    <scope>NUCLEOTIDE SEQUENCE [LARGE SCALE GENOMIC DNA]</scope>
    <source>
        <strain evidence="10 11">Tri-43</strain>
    </source>
</reference>
<dbReference type="InterPro" id="IPR017961">
    <property type="entry name" value="DNA_pol_Y-fam_little_finger"/>
</dbReference>
<dbReference type="SUPFAM" id="SSF56672">
    <property type="entry name" value="DNA/RNA polymerases"/>
    <property type="match status" value="1"/>
</dbReference>
<dbReference type="PANTHER" id="PTHR35369">
    <property type="entry name" value="BLR3025 PROTEIN-RELATED"/>
    <property type="match status" value="1"/>
</dbReference>
<gene>
    <name evidence="10" type="ORF">B5P46_01890</name>
</gene>
<comment type="similarity">
    <text evidence="2">Belongs to the DNA polymerase type-Y family.</text>
</comment>
<comment type="subunit">
    <text evidence="3">Monomer.</text>
</comment>
<dbReference type="RefSeq" id="WP_129417212.1">
    <property type="nucleotide sequence ID" value="NZ_MZMU01000002.1"/>
</dbReference>
<dbReference type="GO" id="GO:0016740">
    <property type="term" value="F:transferase activity"/>
    <property type="evidence" value="ECO:0007669"/>
    <property type="project" value="UniProtKB-KW"/>
</dbReference>
<dbReference type="Pfam" id="PF00817">
    <property type="entry name" value="IMS"/>
    <property type="match status" value="1"/>
</dbReference>
<dbReference type="GO" id="GO:0006281">
    <property type="term" value="P:DNA repair"/>
    <property type="evidence" value="ECO:0007669"/>
    <property type="project" value="InterPro"/>
</dbReference>
<proteinExistence type="inferred from homology"/>
<comment type="function">
    <text evidence="6">Poorly processive, error-prone DNA polymerase involved in untargeted mutagenesis. Copies undamaged DNA at stalled replication forks, which arise in vivo from mismatched or misaligned primer ends. These misaligned primers can be extended by PolIV. Exhibits no 3'-5' exonuclease (proofreading) activity. May be involved in translesional synthesis, in conjunction with the beta clamp from PolIII.</text>
</comment>
<dbReference type="Gene3D" id="3.30.70.270">
    <property type="match status" value="1"/>
</dbReference>
<dbReference type="InterPro" id="IPR001126">
    <property type="entry name" value="UmuC"/>
</dbReference>
<dbReference type="GO" id="GO:0003684">
    <property type="term" value="F:damaged DNA binding"/>
    <property type="evidence" value="ECO:0007669"/>
    <property type="project" value="InterPro"/>
</dbReference>
<dbReference type="InterPro" id="IPR043128">
    <property type="entry name" value="Rev_trsase/Diguanyl_cyclase"/>
</dbReference>
<comment type="caution">
    <text evidence="10">The sequence shown here is derived from an EMBL/GenBank/DDBJ whole genome shotgun (WGS) entry which is preliminary data.</text>
</comment>
<evidence type="ECO:0000256" key="3">
    <source>
        <dbReference type="ARBA" id="ARBA00011245"/>
    </source>
</evidence>
<dbReference type="PANTHER" id="PTHR35369:SF2">
    <property type="entry name" value="BLR3025 PROTEIN"/>
    <property type="match status" value="1"/>
</dbReference>
<evidence type="ECO:0000259" key="8">
    <source>
        <dbReference type="Pfam" id="PF00817"/>
    </source>
</evidence>
<evidence type="ECO:0000313" key="11">
    <source>
        <dbReference type="Proteomes" id="UP000290767"/>
    </source>
</evidence>
<organism evidence="10 11">
    <name type="scientific">Rhizobium leguminosarum</name>
    <dbReference type="NCBI Taxonomy" id="384"/>
    <lineage>
        <taxon>Bacteria</taxon>
        <taxon>Pseudomonadati</taxon>
        <taxon>Pseudomonadota</taxon>
        <taxon>Alphaproteobacteria</taxon>
        <taxon>Hyphomicrobiales</taxon>
        <taxon>Rhizobiaceae</taxon>
        <taxon>Rhizobium/Agrobacterium group</taxon>
        <taxon>Rhizobium</taxon>
    </lineage>
</organism>